<proteinExistence type="predicted"/>
<evidence type="ECO:0000313" key="4">
    <source>
        <dbReference type="EMBL" id="KAG2908106.1"/>
    </source>
</evidence>
<dbReference type="Proteomes" id="UP000760860">
    <property type="component" value="Unassembled WGS sequence"/>
</dbReference>
<dbReference type="EMBL" id="RCMV01001912">
    <property type="protein sequence ID" value="KAG3205668.1"/>
    <property type="molecule type" value="Genomic_DNA"/>
</dbReference>
<sequence length="134" mass="14804">MNDTSMSDVSKVTSTSLEHGSFPHLSSIEWKALHRLAVASGEGVFQTLLTAGTEAQQRLAAQEFMARELADLRLRVSIPTPAKNKTDIVKLDVSSYSGEDDGRLHLNRWFCEVDIAIEARQLSTGLARTRFLVS</sequence>
<evidence type="ECO:0000313" key="7">
    <source>
        <dbReference type="Proteomes" id="UP000774804"/>
    </source>
</evidence>
<evidence type="ECO:0000256" key="1">
    <source>
        <dbReference type="SAM" id="MobiDB-lite"/>
    </source>
</evidence>
<dbReference type="AlphaFoldDB" id="A0A8T1B5T9"/>
<reference evidence="3" key="1">
    <citation type="submission" date="2018-10" db="EMBL/GenBank/DDBJ databases">
        <title>Effector identification in a new, highly contiguous assembly of the strawberry crown rot pathogen Phytophthora cactorum.</title>
        <authorList>
            <person name="Armitage A.D."/>
            <person name="Nellist C.F."/>
            <person name="Bates H."/>
            <person name="Vickerstaff R.J."/>
            <person name="Harrison R.J."/>
        </authorList>
    </citation>
    <scope>NUCLEOTIDE SEQUENCE</scope>
    <source>
        <strain evidence="2">15-7</strain>
        <strain evidence="3">4032</strain>
        <strain evidence="4">4040</strain>
        <strain evidence="5">P415</strain>
        <strain evidence="6">P421</strain>
    </source>
</reference>
<dbReference type="EMBL" id="RCMG01000019">
    <property type="protein sequence ID" value="KAG2867838.1"/>
    <property type="molecule type" value="Genomic_DNA"/>
</dbReference>
<dbReference type="VEuPathDB" id="FungiDB:PC110_g14521"/>
<dbReference type="Proteomes" id="UP000735874">
    <property type="component" value="Unassembled WGS sequence"/>
</dbReference>
<evidence type="ECO:0000313" key="5">
    <source>
        <dbReference type="EMBL" id="KAG2988080.1"/>
    </source>
</evidence>
<dbReference type="EMBL" id="RCML01000160">
    <property type="protein sequence ID" value="KAG2988080.1"/>
    <property type="molecule type" value="Genomic_DNA"/>
</dbReference>
<name>A0A8T1B5T9_9STRA</name>
<evidence type="ECO:0000313" key="3">
    <source>
        <dbReference type="EMBL" id="KAG2894620.1"/>
    </source>
</evidence>
<dbReference type="Proteomes" id="UP000774804">
    <property type="component" value="Unassembled WGS sequence"/>
</dbReference>
<evidence type="ECO:0000313" key="2">
    <source>
        <dbReference type="EMBL" id="KAG2867838.1"/>
    </source>
</evidence>
<gene>
    <name evidence="2" type="ORF">PC113_g1601</name>
    <name evidence="3" type="ORF">PC115_g18112</name>
    <name evidence="4" type="ORF">PC117_g20050</name>
    <name evidence="5" type="ORF">PC118_g6928</name>
    <name evidence="6" type="ORF">PC129_g22011</name>
</gene>
<evidence type="ECO:0000313" key="6">
    <source>
        <dbReference type="EMBL" id="KAG3205668.1"/>
    </source>
</evidence>
<dbReference type="EMBL" id="RCMI01000912">
    <property type="protein sequence ID" value="KAG2894620.1"/>
    <property type="molecule type" value="Genomic_DNA"/>
</dbReference>
<feature type="compositionally biased region" description="Polar residues" evidence="1">
    <location>
        <begin position="1"/>
        <end position="18"/>
    </location>
</feature>
<comment type="caution">
    <text evidence="3">The sequence shown here is derived from an EMBL/GenBank/DDBJ whole genome shotgun (WGS) entry which is preliminary data.</text>
</comment>
<dbReference type="Proteomes" id="UP000736787">
    <property type="component" value="Unassembled WGS sequence"/>
</dbReference>
<feature type="region of interest" description="Disordered" evidence="1">
    <location>
        <begin position="1"/>
        <end position="20"/>
    </location>
</feature>
<protein>
    <submittedName>
        <fullName evidence="3">Uncharacterized protein</fullName>
    </submittedName>
</protein>
<dbReference type="Proteomes" id="UP000697107">
    <property type="component" value="Unassembled WGS sequence"/>
</dbReference>
<accession>A0A8T1B5T9</accession>
<dbReference type="EMBL" id="RCMK01000910">
    <property type="protein sequence ID" value="KAG2908106.1"/>
    <property type="molecule type" value="Genomic_DNA"/>
</dbReference>
<organism evidence="3 7">
    <name type="scientific">Phytophthora cactorum</name>
    <dbReference type="NCBI Taxonomy" id="29920"/>
    <lineage>
        <taxon>Eukaryota</taxon>
        <taxon>Sar</taxon>
        <taxon>Stramenopiles</taxon>
        <taxon>Oomycota</taxon>
        <taxon>Peronosporomycetes</taxon>
        <taxon>Peronosporales</taxon>
        <taxon>Peronosporaceae</taxon>
        <taxon>Phytophthora</taxon>
    </lineage>
</organism>